<gene>
    <name evidence="1" type="ORF">AcetOrient_orf01261</name>
</gene>
<dbReference type="AlphaFoldDB" id="A0A2Z5ZFB3"/>
<evidence type="ECO:0000313" key="2">
    <source>
        <dbReference type="Proteomes" id="UP000270034"/>
    </source>
</evidence>
<reference evidence="1 2" key="1">
    <citation type="submission" date="2018-02" db="EMBL/GenBank/DDBJ databases">
        <title>Acetobacter orientalis genome.</title>
        <authorList>
            <person name="Nakashima N."/>
            <person name="Tamura T."/>
        </authorList>
    </citation>
    <scope>NUCLEOTIDE SEQUENCE [LARGE SCALE GENOMIC DNA]</scope>
    <source>
        <strain evidence="1 2">FAN1</strain>
    </source>
</reference>
<sequence>MSNKVSWLHPSFYMVRKAAKSTGPCAVEQDWHGTVVLKSAWAVLGTRA</sequence>
<organism evidence="1 2">
    <name type="scientific">Acetobacter orientalis</name>
    <dbReference type="NCBI Taxonomy" id="146474"/>
    <lineage>
        <taxon>Bacteria</taxon>
        <taxon>Pseudomonadati</taxon>
        <taxon>Pseudomonadota</taxon>
        <taxon>Alphaproteobacteria</taxon>
        <taxon>Acetobacterales</taxon>
        <taxon>Acetobacteraceae</taxon>
        <taxon>Acetobacter</taxon>
    </lineage>
</organism>
<dbReference type="Proteomes" id="UP000270034">
    <property type="component" value="Chromosome"/>
</dbReference>
<evidence type="ECO:0000313" key="1">
    <source>
        <dbReference type="EMBL" id="BBC79210.1"/>
    </source>
</evidence>
<proteinExistence type="predicted"/>
<protein>
    <submittedName>
        <fullName evidence="1">Anthranilate synthase</fullName>
    </submittedName>
</protein>
<dbReference type="KEGG" id="aot:AcetOri_orf01261"/>
<dbReference type="EMBL" id="AP018515">
    <property type="protein sequence ID" value="BBC79210.1"/>
    <property type="molecule type" value="Genomic_DNA"/>
</dbReference>
<accession>A0A2Z5ZFB3</accession>
<name>A0A2Z5ZFB3_9PROT</name>